<evidence type="ECO:0000313" key="1">
    <source>
        <dbReference type="EMBL" id="MBE9144717.1"/>
    </source>
</evidence>
<proteinExistence type="predicted"/>
<dbReference type="PANTHER" id="PTHR39550:SF1">
    <property type="entry name" value="SLL0658 PROTEIN"/>
    <property type="match status" value="1"/>
</dbReference>
<dbReference type="Pfam" id="PF11848">
    <property type="entry name" value="DUF3368"/>
    <property type="match status" value="1"/>
</dbReference>
<dbReference type="EMBL" id="JADEWU010000038">
    <property type="protein sequence ID" value="MBE9144717.1"/>
    <property type="molecule type" value="Genomic_DNA"/>
</dbReference>
<sequence length="160" mass="17707">MIVVSDTSPICYLILIDEIEILHQLYGQVMIPSIVQQELSHLGSPEPVKTWIKNPPKWLIVKTVDVIFNQDLSALDAGEQAAIILAEQIEASLVIIDDALGRKIAQERGLKVTGLLGILDEAAKQNLLNLPTAINRLQSTTFRASKQIIQSLLRQYPSQS</sequence>
<evidence type="ECO:0000313" key="2">
    <source>
        <dbReference type="Proteomes" id="UP000640725"/>
    </source>
</evidence>
<dbReference type="RefSeq" id="WP_193870232.1">
    <property type="nucleotide sequence ID" value="NZ_JADEWU010000038.1"/>
</dbReference>
<organism evidence="1 2">
    <name type="scientific">Planktothrix mougeotii LEGE 06226</name>
    <dbReference type="NCBI Taxonomy" id="1828728"/>
    <lineage>
        <taxon>Bacteria</taxon>
        <taxon>Bacillati</taxon>
        <taxon>Cyanobacteriota</taxon>
        <taxon>Cyanophyceae</taxon>
        <taxon>Oscillatoriophycideae</taxon>
        <taxon>Oscillatoriales</taxon>
        <taxon>Microcoleaceae</taxon>
        <taxon>Planktothrix</taxon>
    </lineage>
</organism>
<accession>A0ABR9UE60</accession>
<keyword evidence="2" id="KW-1185">Reference proteome</keyword>
<reference evidence="1 2" key="1">
    <citation type="submission" date="2020-10" db="EMBL/GenBank/DDBJ databases">
        <authorList>
            <person name="Castelo-Branco R."/>
            <person name="Eusebio N."/>
            <person name="Adriana R."/>
            <person name="Vieira A."/>
            <person name="Brugerolle De Fraissinette N."/>
            <person name="Rezende De Castro R."/>
            <person name="Schneider M.P."/>
            <person name="Vasconcelos V."/>
            <person name="Leao P.N."/>
        </authorList>
    </citation>
    <scope>NUCLEOTIDE SEQUENCE [LARGE SCALE GENOMIC DNA]</scope>
    <source>
        <strain evidence="1 2">LEGE 06226</strain>
    </source>
</reference>
<dbReference type="PANTHER" id="PTHR39550">
    <property type="entry name" value="SLL0658 PROTEIN"/>
    <property type="match status" value="1"/>
</dbReference>
<gene>
    <name evidence="1" type="ORF">IQ236_16045</name>
</gene>
<comment type="caution">
    <text evidence="1">The sequence shown here is derived from an EMBL/GenBank/DDBJ whole genome shotgun (WGS) entry which is preliminary data.</text>
</comment>
<name>A0ABR9UE60_9CYAN</name>
<dbReference type="InterPro" id="IPR021799">
    <property type="entry name" value="PIN-like_prokaryotic"/>
</dbReference>
<protein>
    <submittedName>
        <fullName evidence="1">DUF3368 domain-containing protein</fullName>
    </submittedName>
</protein>
<dbReference type="Proteomes" id="UP000640725">
    <property type="component" value="Unassembled WGS sequence"/>
</dbReference>